<dbReference type="EMBL" id="QMQV01000158">
    <property type="protein sequence ID" value="RLE46954.1"/>
    <property type="molecule type" value="Genomic_DNA"/>
</dbReference>
<dbReference type="Proteomes" id="UP000278475">
    <property type="component" value="Unassembled WGS sequence"/>
</dbReference>
<dbReference type="GO" id="GO:0040029">
    <property type="term" value="P:epigenetic regulation of gene expression"/>
    <property type="evidence" value="ECO:0007669"/>
    <property type="project" value="TreeGrafter"/>
</dbReference>
<evidence type="ECO:0000313" key="2">
    <source>
        <dbReference type="EMBL" id="RLE46954.1"/>
    </source>
</evidence>
<dbReference type="Pfam" id="PF00850">
    <property type="entry name" value="Hist_deacetyl"/>
    <property type="match status" value="1"/>
</dbReference>
<dbReference type="InterPro" id="IPR023696">
    <property type="entry name" value="Ureohydrolase_dom_sf"/>
</dbReference>
<gene>
    <name evidence="2" type="ORF">DRJ31_09490</name>
</gene>
<dbReference type="InterPro" id="IPR000286">
    <property type="entry name" value="HDACs"/>
</dbReference>
<dbReference type="AlphaFoldDB" id="A0A497EKH0"/>
<protein>
    <submittedName>
        <fullName evidence="2">Histone deacetylase family protein</fullName>
    </submittedName>
</protein>
<dbReference type="InterPro" id="IPR023801">
    <property type="entry name" value="His_deacetylse_dom"/>
</dbReference>
<accession>A0A497EKH0</accession>
<dbReference type="InterPro" id="IPR037138">
    <property type="entry name" value="His_deacetylse_dom_sf"/>
</dbReference>
<dbReference type="PANTHER" id="PTHR10625">
    <property type="entry name" value="HISTONE DEACETYLASE HDAC1-RELATED"/>
    <property type="match status" value="1"/>
</dbReference>
<dbReference type="Gene3D" id="3.40.800.20">
    <property type="entry name" value="Histone deacetylase domain"/>
    <property type="match status" value="1"/>
</dbReference>
<dbReference type="SUPFAM" id="SSF52768">
    <property type="entry name" value="Arginase/deacetylase"/>
    <property type="match status" value="1"/>
</dbReference>
<comment type="caution">
    <text evidence="2">The sequence shown here is derived from an EMBL/GenBank/DDBJ whole genome shotgun (WGS) entry which is preliminary data.</text>
</comment>
<proteinExistence type="predicted"/>
<dbReference type="CDD" id="cd10001">
    <property type="entry name" value="HDAC_classII_APAH"/>
    <property type="match status" value="1"/>
</dbReference>
<reference evidence="2 3" key="1">
    <citation type="submission" date="2018-06" db="EMBL/GenBank/DDBJ databases">
        <title>Extensive metabolic versatility and redundancy in microbially diverse, dynamic hydrothermal sediments.</title>
        <authorList>
            <person name="Dombrowski N."/>
            <person name="Teske A."/>
            <person name="Baker B.J."/>
        </authorList>
    </citation>
    <scope>NUCLEOTIDE SEQUENCE [LARGE SCALE GENOMIC DNA]</scope>
    <source>
        <strain evidence="2">B66_G16</strain>
    </source>
</reference>
<dbReference type="PANTHER" id="PTHR10625:SF10">
    <property type="entry name" value="HISTONE DEACETYLASE HDAC1"/>
    <property type="match status" value="1"/>
</dbReference>
<organism evidence="2 3">
    <name type="scientific">Thermoproteota archaeon</name>
    <dbReference type="NCBI Taxonomy" id="2056631"/>
    <lineage>
        <taxon>Archaea</taxon>
        <taxon>Thermoproteota</taxon>
    </lineage>
</organism>
<sequence length="346" mass="38137">MVNKSVCLIYDDIFLEHRGPRGHPERPERLKIALRSIKEHNLPVNFIKPINGEISIALRVHDKGYVSHVTEMLKRAFTFLDPDTYLSEGSLKAILHALGGSIQSADLAFSENKTIFLMPRPPGHHAGIRGRAMGAPTLGFCVFNNIAVVIHRLLEKGVKRILVIDFDAHHGNGTQEIFYKNPNVVHIDLHQDPFTLYPGTGFIYDIGEEEAEGTKVNIVLPPGSGDDAYEIAIREVIEPIISQFKPSAIIYSAGFDAYLNDGLASLRMSSNSLHKLASLSSNVNILVAVLEGGYSAGLRRGVPAFVSGLLGIEDPIKDEKTTTADISTFKRDLRSLKDLLSTKWSF</sequence>
<evidence type="ECO:0000259" key="1">
    <source>
        <dbReference type="Pfam" id="PF00850"/>
    </source>
</evidence>
<dbReference type="GO" id="GO:0004407">
    <property type="term" value="F:histone deacetylase activity"/>
    <property type="evidence" value="ECO:0007669"/>
    <property type="project" value="TreeGrafter"/>
</dbReference>
<feature type="domain" description="Histone deacetylase" evidence="1">
    <location>
        <begin position="23"/>
        <end position="306"/>
    </location>
</feature>
<evidence type="ECO:0000313" key="3">
    <source>
        <dbReference type="Proteomes" id="UP000278475"/>
    </source>
</evidence>
<name>A0A497EKH0_9CREN</name>
<dbReference type="PRINTS" id="PR01270">
    <property type="entry name" value="HDASUPER"/>
</dbReference>